<gene>
    <name evidence="2" type="ORF">AACH11_14790</name>
</gene>
<evidence type="ECO:0000313" key="2">
    <source>
        <dbReference type="EMBL" id="MEK8027230.1"/>
    </source>
</evidence>
<reference evidence="2 3" key="1">
    <citation type="submission" date="2024-04" db="EMBL/GenBank/DDBJ databases">
        <title>Novel species of the genus Ideonella isolated from streams.</title>
        <authorList>
            <person name="Lu H."/>
        </authorList>
    </citation>
    <scope>NUCLEOTIDE SEQUENCE [LARGE SCALE GENOMIC DNA]</scope>
    <source>
        <strain evidence="2 3">BYS139W</strain>
    </source>
</reference>
<name>A0ABU9BEW4_9BURK</name>
<dbReference type="RefSeq" id="WP_341375008.1">
    <property type="nucleotide sequence ID" value="NZ_JBBUTF010000013.1"/>
</dbReference>
<evidence type="ECO:0000256" key="1">
    <source>
        <dbReference type="SAM" id="MobiDB-lite"/>
    </source>
</evidence>
<keyword evidence="3" id="KW-1185">Reference proteome</keyword>
<comment type="caution">
    <text evidence="2">The sequence shown here is derived from an EMBL/GenBank/DDBJ whole genome shotgun (WGS) entry which is preliminary data.</text>
</comment>
<dbReference type="Proteomes" id="UP001368500">
    <property type="component" value="Unassembled WGS sequence"/>
</dbReference>
<accession>A0ABU9BEW4</accession>
<sequence length="71" mass="7587">MTRQAAAAHMGCTADDIDALKQGDFIEYVKAEKLRTWGRVSIPGSRSPRRSPAGQTGKASRTPTGKTARGL</sequence>
<proteinExistence type="predicted"/>
<feature type="compositionally biased region" description="Low complexity" evidence="1">
    <location>
        <begin position="39"/>
        <end position="54"/>
    </location>
</feature>
<organism evidence="2 3">
    <name type="scientific">Pseudaquabacterium rugosum</name>
    <dbReference type="NCBI Taxonomy" id="2984194"/>
    <lineage>
        <taxon>Bacteria</taxon>
        <taxon>Pseudomonadati</taxon>
        <taxon>Pseudomonadota</taxon>
        <taxon>Betaproteobacteria</taxon>
        <taxon>Burkholderiales</taxon>
        <taxon>Sphaerotilaceae</taxon>
        <taxon>Pseudaquabacterium</taxon>
    </lineage>
</organism>
<evidence type="ECO:0000313" key="3">
    <source>
        <dbReference type="Proteomes" id="UP001368500"/>
    </source>
</evidence>
<dbReference type="EMBL" id="JBBUTF010000013">
    <property type="protein sequence ID" value="MEK8027230.1"/>
    <property type="molecule type" value="Genomic_DNA"/>
</dbReference>
<protein>
    <submittedName>
        <fullName evidence="2">Uncharacterized protein</fullName>
    </submittedName>
</protein>
<feature type="region of interest" description="Disordered" evidence="1">
    <location>
        <begin position="39"/>
        <end position="71"/>
    </location>
</feature>